<keyword evidence="6 8" id="KW-1133">Transmembrane helix</keyword>
<organism evidence="10 11">
    <name type="scientific">Jonesia denitrificans (strain ATCC 14870 / DSM 20603 / BCRC 15368 / CIP 55.134 / JCM 11481 / NBRC 15587 / NCTC 10816 / Prevot 55134)</name>
    <name type="common">Listeria denitrificans</name>
    <dbReference type="NCBI Taxonomy" id="471856"/>
    <lineage>
        <taxon>Bacteria</taxon>
        <taxon>Bacillati</taxon>
        <taxon>Actinomycetota</taxon>
        <taxon>Actinomycetes</taxon>
        <taxon>Micrococcales</taxon>
        <taxon>Jonesiaceae</taxon>
        <taxon>Jonesia</taxon>
    </lineage>
</organism>
<name>C7R3Q6_JONDD</name>
<protein>
    <submittedName>
        <fullName evidence="10">Amino acid permease-associated region</fullName>
    </submittedName>
</protein>
<feature type="transmembrane region" description="Helical" evidence="8">
    <location>
        <begin position="397"/>
        <end position="418"/>
    </location>
</feature>
<keyword evidence="7 8" id="KW-0472">Membrane</keyword>
<dbReference type="KEGG" id="jde:Jden_1107"/>
<keyword evidence="3" id="KW-0813">Transport</keyword>
<dbReference type="OrthoDB" id="5297508at2"/>
<feature type="transmembrane region" description="Helical" evidence="8">
    <location>
        <begin position="330"/>
        <end position="349"/>
    </location>
</feature>
<evidence type="ECO:0000256" key="7">
    <source>
        <dbReference type="ARBA" id="ARBA00023136"/>
    </source>
</evidence>
<evidence type="ECO:0000259" key="9">
    <source>
        <dbReference type="Pfam" id="PF00324"/>
    </source>
</evidence>
<dbReference type="Proteomes" id="UP000000628">
    <property type="component" value="Chromosome"/>
</dbReference>
<reference evidence="10 11" key="1">
    <citation type="journal article" date="2009" name="Stand. Genomic Sci.">
        <title>Complete genome sequence of Jonesia denitrificans type strain (Prevot 55134).</title>
        <authorList>
            <person name="Pukall R."/>
            <person name="Gehrich-Schroter G."/>
            <person name="Lapidus A."/>
            <person name="Nolan M."/>
            <person name="Glavina Del Rio T."/>
            <person name="Lucas S."/>
            <person name="Chen F."/>
            <person name="Tice H."/>
            <person name="Pitluck S."/>
            <person name="Cheng J.F."/>
            <person name="Copeland A."/>
            <person name="Saunders E."/>
            <person name="Brettin T."/>
            <person name="Detter J.C."/>
            <person name="Bruce D."/>
            <person name="Goodwin L."/>
            <person name="Pati A."/>
            <person name="Ivanova N."/>
            <person name="Mavromatis K."/>
            <person name="Ovchinnikova G."/>
            <person name="Chen A."/>
            <person name="Palaniappan K."/>
            <person name="Land M."/>
            <person name="Hauser L."/>
            <person name="Chang Y.J."/>
            <person name="Jeffries C.D."/>
            <person name="Chain P."/>
            <person name="Goker M."/>
            <person name="Bristow J."/>
            <person name="Eisen J.A."/>
            <person name="Markowitz V."/>
            <person name="Hugenholtz P."/>
            <person name="Kyrpides N.C."/>
            <person name="Klenk H.P."/>
            <person name="Han C."/>
        </authorList>
    </citation>
    <scope>NUCLEOTIDE SEQUENCE [LARGE SCALE GENOMIC DNA]</scope>
    <source>
        <strain evidence="11">ATCC 14870 / DSM 20603 / BCRC 15368 / CIP 55.134 / JCM 11481 / NBRC 15587 / NCTC 10816 / Prevot 55134</strain>
    </source>
</reference>
<dbReference type="Pfam" id="PF00324">
    <property type="entry name" value="AA_permease"/>
    <property type="match status" value="1"/>
</dbReference>
<dbReference type="FunFam" id="1.20.1740.10:FF:000001">
    <property type="entry name" value="Amino acid permease"/>
    <property type="match status" value="1"/>
</dbReference>
<dbReference type="GO" id="GO:0006865">
    <property type="term" value="P:amino acid transport"/>
    <property type="evidence" value="ECO:0007669"/>
    <property type="project" value="UniProtKB-KW"/>
</dbReference>
<evidence type="ECO:0000256" key="8">
    <source>
        <dbReference type="SAM" id="Phobius"/>
    </source>
</evidence>
<feature type="transmembrane region" description="Helical" evidence="8">
    <location>
        <begin position="92"/>
        <end position="116"/>
    </location>
</feature>
<evidence type="ECO:0000256" key="1">
    <source>
        <dbReference type="ARBA" id="ARBA00004141"/>
    </source>
</evidence>
<feature type="transmembrane region" description="Helical" evidence="8">
    <location>
        <begin position="237"/>
        <end position="257"/>
    </location>
</feature>
<feature type="transmembrane region" description="Helical" evidence="8">
    <location>
        <begin position="355"/>
        <end position="376"/>
    </location>
</feature>
<dbReference type="InterPro" id="IPR004841">
    <property type="entry name" value="AA-permease/SLC12A_dom"/>
</dbReference>
<dbReference type="InterPro" id="IPR004840">
    <property type="entry name" value="Amino_acid_permease_CS"/>
</dbReference>
<comment type="subcellular location">
    <subcellularLocation>
        <location evidence="1">Membrane</location>
        <topology evidence="1">Multi-pass membrane protein</topology>
    </subcellularLocation>
</comment>
<dbReference type="Gene3D" id="1.20.1740.10">
    <property type="entry name" value="Amino acid/polyamine transporter I"/>
    <property type="match status" value="1"/>
</dbReference>
<dbReference type="EMBL" id="CP001706">
    <property type="protein sequence ID" value="ACV08763.1"/>
    <property type="molecule type" value="Genomic_DNA"/>
</dbReference>
<dbReference type="GO" id="GO:0016020">
    <property type="term" value="C:membrane"/>
    <property type="evidence" value="ECO:0007669"/>
    <property type="project" value="UniProtKB-SubCell"/>
</dbReference>
<dbReference type="RefSeq" id="WP_015771391.1">
    <property type="nucleotide sequence ID" value="NC_013174.1"/>
</dbReference>
<comment type="similarity">
    <text evidence="2">Belongs to the amino acid-polyamine-organocation (APC) superfamily. Amino acid transporter (AAT) (TC 2.A.3.1) family.</text>
</comment>
<evidence type="ECO:0000256" key="3">
    <source>
        <dbReference type="ARBA" id="ARBA00022448"/>
    </source>
</evidence>
<evidence type="ECO:0000256" key="4">
    <source>
        <dbReference type="ARBA" id="ARBA00022692"/>
    </source>
</evidence>
<keyword evidence="11" id="KW-1185">Reference proteome</keyword>
<feature type="transmembrane region" description="Helical" evidence="8">
    <location>
        <begin position="277"/>
        <end position="296"/>
    </location>
</feature>
<feature type="transmembrane region" description="Helical" evidence="8">
    <location>
        <begin position="152"/>
        <end position="175"/>
    </location>
</feature>
<evidence type="ECO:0000256" key="6">
    <source>
        <dbReference type="ARBA" id="ARBA00022989"/>
    </source>
</evidence>
<dbReference type="HOGENOM" id="CLU_007946_9_2_11"/>
<sequence>MSDQSLRHGLKVRHLTMMGLGSAIGAGLFVGSGNAIQSAGPAVLVSYIVAGVVVVIIMSLLGELASARPSSGAFSTYAEQGIGRWAGYAVGWAYWFMLIMVLGVEILAATTIMAGWINIPQWLIAGVLIALFAAVNLVGVRQFGELEFWFAAIKVAAIIGFLVVGVLIVTGVISAGPNVGVGQLVAGDGGFAPRGAAGVAAGLLAVMFAFGGIEIITIAAAEATNPQSAIRRATISIMWRILFFYIGSVVVMLAVVPWNDPQFEQGGFVAVLNRANIPYASGLMEAVIVVALLSAFNAQLYATSRMAFSLAQRGEGPAVLLRLSGRDVPWIAVMVSIVFSVLAVTAHALDTQGRVMGTLLDAVGAFLLIIWVFIAVSQIRLRPQLEREGSLKMRTWAHPWLAIGALVSITAFIVLMLFDANGRQNLSFSLVMFAMICGTYVIHSRRGAQRSLQ</sequence>
<evidence type="ECO:0000313" key="11">
    <source>
        <dbReference type="Proteomes" id="UP000000628"/>
    </source>
</evidence>
<dbReference type="PANTHER" id="PTHR43495">
    <property type="entry name" value="GABA PERMEASE"/>
    <property type="match status" value="1"/>
</dbReference>
<dbReference type="GO" id="GO:0055085">
    <property type="term" value="P:transmembrane transport"/>
    <property type="evidence" value="ECO:0007669"/>
    <property type="project" value="InterPro"/>
</dbReference>
<proteinExistence type="inferred from homology"/>
<dbReference type="PROSITE" id="PS00218">
    <property type="entry name" value="AMINO_ACID_PERMEASE_1"/>
    <property type="match status" value="1"/>
</dbReference>
<dbReference type="PIRSF" id="PIRSF006060">
    <property type="entry name" value="AA_transporter"/>
    <property type="match status" value="1"/>
</dbReference>
<dbReference type="STRING" id="471856.Jden_1107"/>
<feature type="transmembrane region" description="Helical" evidence="8">
    <location>
        <begin position="122"/>
        <end position="140"/>
    </location>
</feature>
<feature type="transmembrane region" description="Helical" evidence="8">
    <location>
        <begin position="42"/>
        <end position="61"/>
    </location>
</feature>
<dbReference type="PANTHER" id="PTHR43495:SF5">
    <property type="entry name" value="GAMMA-AMINOBUTYRIC ACID PERMEASE"/>
    <property type="match status" value="1"/>
</dbReference>
<feature type="transmembrane region" description="Helical" evidence="8">
    <location>
        <begin position="12"/>
        <end position="30"/>
    </location>
</feature>
<keyword evidence="5" id="KW-0029">Amino-acid transport</keyword>
<evidence type="ECO:0000256" key="5">
    <source>
        <dbReference type="ARBA" id="ARBA00022970"/>
    </source>
</evidence>
<feature type="transmembrane region" description="Helical" evidence="8">
    <location>
        <begin position="195"/>
        <end position="216"/>
    </location>
</feature>
<accession>C7R3Q6</accession>
<feature type="domain" description="Amino acid permease/ SLC12A" evidence="9">
    <location>
        <begin position="14"/>
        <end position="439"/>
    </location>
</feature>
<dbReference type="eggNOG" id="COG1113">
    <property type="taxonomic scope" value="Bacteria"/>
</dbReference>
<dbReference type="AlphaFoldDB" id="C7R3Q6"/>
<feature type="transmembrane region" description="Helical" evidence="8">
    <location>
        <begin position="424"/>
        <end position="442"/>
    </location>
</feature>
<gene>
    <name evidence="10" type="ordered locus">Jden_1107</name>
</gene>
<keyword evidence="4 8" id="KW-0812">Transmembrane</keyword>
<evidence type="ECO:0000313" key="10">
    <source>
        <dbReference type="EMBL" id="ACV08763.1"/>
    </source>
</evidence>
<evidence type="ECO:0000256" key="2">
    <source>
        <dbReference type="ARBA" id="ARBA00008583"/>
    </source>
</evidence>